<dbReference type="GO" id="GO:0006508">
    <property type="term" value="P:proteolysis"/>
    <property type="evidence" value="ECO:0007669"/>
    <property type="project" value="UniProtKB-KW"/>
</dbReference>
<feature type="transmembrane region" description="Helical" evidence="1">
    <location>
        <begin position="142"/>
        <end position="161"/>
    </location>
</feature>
<keyword evidence="1" id="KW-0472">Membrane</keyword>
<evidence type="ECO:0000256" key="1">
    <source>
        <dbReference type="SAM" id="Phobius"/>
    </source>
</evidence>
<accession>A0A430FQK1</accession>
<reference evidence="3 4" key="1">
    <citation type="submission" date="2018-09" db="EMBL/GenBank/DDBJ databases">
        <title>Characterization of the phylogenetic diversity of five novel species belonging to the genus Bifidobacterium.</title>
        <authorList>
            <person name="Lugli G.A."/>
            <person name="Duranti S."/>
            <person name="Milani C."/>
        </authorList>
    </citation>
    <scope>NUCLEOTIDE SEQUENCE [LARGE SCALE GENOMIC DNA]</scope>
    <source>
        <strain evidence="3 4">2036B</strain>
    </source>
</reference>
<feature type="transmembrane region" description="Helical" evidence="1">
    <location>
        <begin position="97"/>
        <end position="122"/>
    </location>
</feature>
<feature type="transmembrane region" description="Helical" evidence="1">
    <location>
        <begin position="182"/>
        <end position="210"/>
    </location>
</feature>
<dbReference type="RefSeq" id="WP_125963789.1">
    <property type="nucleotide sequence ID" value="NZ_QXGM01000002.1"/>
</dbReference>
<dbReference type="InterPro" id="IPR052710">
    <property type="entry name" value="CAAX_protease"/>
</dbReference>
<protein>
    <submittedName>
        <fullName evidence="3">CAAX amino protease family protein</fullName>
    </submittedName>
</protein>
<feature type="transmembrane region" description="Helical" evidence="1">
    <location>
        <begin position="64"/>
        <end position="85"/>
    </location>
</feature>
<feature type="transmembrane region" description="Helical" evidence="1">
    <location>
        <begin position="295"/>
        <end position="319"/>
    </location>
</feature>
<dbReference type="EMBL" id="QXGM01000002">
    <property type="protein sequence ID" value="RSX55119.1"/>
    <property type="molecule type" value="Genomic_DNA"/>
</dbReference>
<dbReference type="PANTHER" id="PTHR36435">
    <property type="entry name" value="SLR1288 PROTEIN"/>
    <property type="match status" value="1"/>
</dbReference>
<proteinExistence type="predicted"/>
<name>A0A430FQK1_9BIFI</name>
<dbReference type="PANTHER" id="PTHR36435:SF1">
    <property type="entry name" value="CAAX AMINO TERMINAL PROTEASE FAMILY PROTEIN"/>
    <property type="match status" value="1"/>
</dbReference>
<evidence type="ECO:0000313" key="3">
    <source>
        <dbReference type="EMBL" id="RSX55119.1"/>
    </source>
</evidence>
<keyword evidence="4" id="KW-1185">Reference proteome</keyword>
<evidence type="ECO:0000313" key="4">
    <source>
        <dbReference type="Proteomes" id="UP000287609"/>
    </source>
</evidence>
<feature type="domain" description="CAAX prenyl protease 2/Lysostaphin resistance protein A-like" evidence="2">
    <location>
        <begin position="141"/>
        <end position="228"/>
    </location>
</feature>
<feature type="transmembrane region" description="Helical" evidence="1">
    <location>
        <begin position="21"/>
        <end position="44"/>
    </location>
</feature>
<comment type="caution">
    <text evidence="3">The sequence shown here is derived from an EMBL/GenBank/DDBJ whole genome shotgun (WGS) entry which is preliminary data.</text>
</comment>
<dbReference type="Pfam" id="PF02517">
    <property type="entry name" value="Rce1-like"/>
    <property type="match status" value="1"/>
</dbReference>
<keyword evidence="1" id="KW-1133">Transmembrane helix</keyword>
<dbReference type="InterPro" id="IPR003675">
    <property type="entry name" value="Rce1/LyrA-like_dom"/>
</dbReference>
<evidence type="ECO:0000259" key="2">
    <source>
        <dbReference type="Pfam" id="PF02517"/>
    </source>
</evidence>
<dbReference type="GO" id="GO:0004175">
    <property type="term" value="F:endopeptidase activity"/>
    <property type="evidence" value="ECO:0007669"/>
    <property type="project" value="UniProtKB-ARBA"/>
</dbReference>
<dbReference type="AlphaFoldDB" id="A0A430FQK1"/>
<keyword evidence="3" id="KW-0378">Hydrolase</keyword>
<dbReference type="GO" id="GO:0080120">
    <property type="term" value="P:CAAX-box protein maturation"/>
    <property type="evidence" value="ECO:0007669"/>
    <property type="project" value="UniProtKB-ARBA"/>
</dbReference>
<dbReference type="OrthoDB" id="3429192at2"/>
<gene>
    <name evidence="3" type="ORF">D2E26_1173</name>
</gene>
<dbReference type="Proteomes" id="UP000287609">
    <property type="component" value="Unassembled WGS sequence"/>
</dbReference>
<organism evidence="3 4">
    <name type="scientific">Bifidobacterium dolichotidis</name>
    <dbReference type="NCBI Taxonomy" id="2306976"/>
    <lineage>
        <taxon>Bacteria</taxon>
        <taxon>Bacillati</taxon>
        <taxon>Actinomycetota</taxon>
        <taxon>Actinomycetes</taxon>
        <taxon>Bifidobacteriales</taxon>
        <taxon>Bifidobacteriaceae</taxon>
        <taxon>Bifidobacterium</taxon>
    </lineage>
</organism>
<feature type="transmembrane region" description="Helical" evidence="1">
    <location>
        <begin position="250"/>
        <end position="274"/>
    </location>
</feature>
<keyword evidence="3" id="KW-0645">Protease</keyword>
<keyword evidence="1" id="KW-0812">Transmembrane</keyword>
<sequence>MTSSQSQHMDTPRIRAAKACYNTVGFAALAMAILVHFGTTFMLLVTGKHGPLHAFESNIWVTQLIQSFMLYVIAMPLAVCVMRAAKPVETKESSLSVGQFVMYLLMCLPIMYVGNLMSSVLASLLTGGQASSIQSVAGQDNVWAVLVFLVLISPFMEEWFFRKQVISRLRRYGEKPAIVISAVIFALGHGIFFQLFYTFGLGLLFGYIYVRTSRIRYTIALHMFTNFFGHVVGKHIQTYVLAHSRENDPLVVLGVSFLLLMVAGFIAGAVLLVLRRRTFVLSEAPEPIPGSLASRISFVNAGMIWFILITLALTVGVIYI</sequence>